<gene>
    <name evidence="2" type="ORF">Sjap_017853</name>
</gene>
<proteinExistence type="predicted"/>
<name>A0AAP0NJZ3_9MAGN</name>
<evidence type="ECO:0000313" key="3">
    <source>
        <dbReference type="Proteomes" id="UP001417504"/>
    </source>
</evidence>
<evidence type="ECO:0000313" key="2">
    <source>
        <dbReference type="EMBL" id="KAK9109793.1"/>
    </source>
</evidence>
<accession>A0AAP0NJZ3</accession>
<dbReference type="Proteomes" id="UP001417504">
    <property type="component" value="Unassembled WGS sequence"/>
</dbReference>
<dbReference type="AlphaFoldDB" id="A0AAP0NJZ3"/>
<comment type="caution">
    <text evidence="2">The sequence shown here is derived from an EMBL/GenBank/DDBJ whole genome shotgun (WGS) entry which is preliminary data.</text>
</comment>
<sequence>MEYGLNRLKAKRAGGRKTPPVIPQETAPGAALGTKRGLSVVPTLWGHRGGINPYDASDIHLGQSQSVTS</sequence>
<feature type="region of interest" description="Disordered" evidence="1">
    <location>
        <begin position="1"/>
        <end position="34"/>
    </location>
</feature>
<dbReference type="EMBL" id="JBBNAE010000007">
    <property type="protein sequence ID" value="KAK9109793.1"/>
    <property type="molecule type" value="Genomic_DNA"/>
</dbReference>
<evidence type="ECO:0000256" key="1">
    <source>
        <dbReference type="SAM" id="MobiDB-lite"/>
    </source>
</evidence>
<protein>
    <submittedName>
        <fullName evidence="2">Uncharacterized protein</fullName>
    </submittedName>
</protein>
<keyword evidence="3" id="KW-1185">Reference proteome</keyword>
<organism evidence="2 3">
    <name type="scientific">Stephania japonica</name>
    <dbReference type="NCBI Taxonomy" id="461633"/>
    <lineage>
        <taxon>Eukaryota</taxon>
        <taxon>Viridiplantae</taxon>
        <taxon>Streptophyta</taxon>
        <taxon>Embryophyta</taxon>
        <taxon>Tracheophyta</taxon>
        <taxon>Spermatophyta</taxon>
        <taxon>Magnoliopsida</taxon>
        <taxon>Ranunculales</taxon>
        <taxon>Menispermaceae</taxon>
        <taxon>Menispermoideae</taxon>
        <taxon>Cissampelideae</taxon>
        <taxon>Stephania</taxon>
    </lineage>
</organism>
<reference evidence="2 3" key="1">
    <citation type="submission" date="2024-01" db="EMBL/GenBank/DDBJ databases">
        <title>Genome assemblies of Stephania.</title>
        <authorList>
            <person name="Yang L."/>
        </authorList>
    </citation>
    <scope>NUCLEOTIDE SEQUENCE [LARGE SCALE GENOMIC DNA]</scope>
    <source>
        <strain evidence="2">QJT</strain>
        <tissue evidence="2">Leaf</tissue>
    </source>
</reference>